<dbReference type="Gene3D" id="3.20.20.100">
    <property type="entry name" value="NADP-dependent oxidoreductase domain"/>
    <property type="match status" value="1"/>
</dbReference>
<dbReference type="EMBL" id="JBICBT010001298">
    <property type="protein sequence ID" value="KAL3074063.1"/>
    <property type="molecule type" value="Genomic_DNA"/>
</dbReference>
<dbReference type="AlphaFoldDB" id="A0ABD2ID35"/>
<name>A0ABD2ID35_9BILA</name>
<dbReference type="Proteomes" id="UP001620626">
    <property type="component" value="Unassembled WGS sequence"/>
</dbReference>
<keyword evidence="3" id="KW-1185">Reference proteome</keyword>
<evidence type="ECO:0000313" key="2">
    <source>
        <dbReference type="EMBL" id="KAL3074063.1"/>
    </source>
</evidence>
<evidence type="ECO:0000313" key="3">
    <source>
        <dbReference type="Proteomes" id="UP001620626"/>
    </source>
</evidence>
<dbReference type="InterPro" id="IPR023210">
    <property type="entry name" value="NADP_OxRdtase_dom"/>
</dbReference>
<reference evidence="2 3" key="1">
    <citation type="submission" date="2024-10" db="EMBL/GenBank/DDBJ databases">
        <authorList>
            <person name="Kim D."/>
        </authorList>
    </citation>
    <scope>NUCLEOTIDE SEQUENCE [LARGE SCALE GENOMIC DNA]</scope>
    <source>
        <strain evidence="2">BH-2024</strain>
    </source>
</reference>
<dbReference type="InterPro" id="IPR036812">
    <property type="entry name" value="NAD(P)_OxRdtase_dom_sf"/>
</dbReference>
<comment type="caution">
    <text evidence="2">The sequence shown here is derived from an EMBL/GenBank/DDBJ whole genome shotgun (WGS) entry which is preliminary data.</text>
</comment>
<proteinExistence type="predicted"/>
<feature type="domain" description="NADP-dependent oxidoreductase" evidence="1">
    <location>
        <begin position="19"/>
        <end position="284"/>
    </location>
</feature>
<dbReference type="PANTHER" id="PTHR43827:SF8">
    <property type="entry name" value="ALDO_KETO REDUCTASE FAMILY PROTEIN"/>
    <property type="match status" value="1"/>
</dbReference>
<accession>A0ABD2ID35</accession>
<dbReference type="PRINTS" id="PR00069">
    <property type="entry name" value="ALDKETRDTASE"/>
</dbReference>
<dbReference type="SUPFAM" id="SSF51430">
    <property type="entry name" value="NAD(P)-linked oxidoreductase"/>
    <property type="match status" value="1"/>
</dbReference>
<evidence type="ECO:0000259" key="1">
    <source>
        <dbReference type="Pfam" id="PF00248"/>
    </source>
</evidence>
<dbReference type="InterPro" id="IPR020471">
    <property type="entry name" value="AKR"/>
</dbReference>
<protein>
    <recommendedName>
        <fullName evidence="1">NADP-dependent oxidoreductase domain-containing protein</fullName>
    </recommendedName>
</protein>
<sequence>MPLTTLSGHPVRIIYGTAWKKERTAELVRSAIKAGFRAIDTACQPKHYDEMYFSALVGVALEQLLREKSISREDIFVQTKFTSLDGQDPARVPYDRTASLPDQIKQSMERSLANLRLDFVDSLVLHGPMRTLDENRLVWRTFEQLHAEGKTKRIGLSNCYDLNLLRALYEAASVRPAVLQNRFYAQSDHDRAVRAFCKQNGIVYQSFWTLVCLCGVHTLRSTKVLRGIAKQRGITPEQVFFRFTMDIGITPLSGTTNGEHMAQDVLVSDMPPLSAEEIKQIESILYGDG</sequence>
<gene>
    <name evidence="2" type="ORF">niasHT_033271</name>
</gene>
<dbReference type="CDD" id="cd19071">
    <property type="entry name" value="AKR_AKR1-5-like"/>
    <property type="match status" value="1"/>
</dbReference>
<dbReference type="Pfam" id="PF00248">
    <property type="entry name" value="Aldo_ket_red"/>
    <property type="match status" value="1"/>
</dbReference>
<organism evidence="2 3">
    <name type="scientific">Heterodera trifolii</name>
    <dbReference type="NCBI Taxonomy" id="157864"/>
    <lineage>
        <taxon>Eukaryota</taxon>
        <taxon>Metazoa</taxon>
        <taxon>Ecdysozoa</taxon>
        <taxon>Nematoda</taxon>
        <taxon>Chromadorea</taxon>
        <taxon>Rhabditida</taxon>
        <taxon>Tylenchina</taxon>
        <taxon>Tylenchomorpha</taxon>
        <taxon>Tylenchoidea</taxon>
        <taxon>Heteroderidae</taxon>
        <taxon>Heteroderinae</taxon>
        <taxon>Heterodera</taxon>
    </lineage>
</organism>
<dbReference type="PANTHER" id="PTHR43827">
    <property type="entry name" value="2,5-DIKETO-D-GLUCONIC ACID REDUCTASE"/>
    <property type="match status" value="1"/>
</dbReference>